<dbReference type="EMBL" id="CADCST010000086">
    <property type="protein sequence ID" value="CAA9199295.1"/>
    <property type="molecule type" value="Genomic_DNA"/>
</dbReference>
<feature type="compositionally biased region" description="Basic and acidic residues" evidence="1">
    <location>
        <begin position="1"/>
        <end position="22"/>
    </location>
</feature>
<gene>
    <name evidence="2" type="ORF">FLACOL7796_02662</name>
</gene>
<reference evidence="2 3" key="1">
    <citation type="submission" date="2020-02" db="EMBL/GenBank/DDBJ databases">
        <authorList>
            <person name="Criscuolo A."/>
        </authorList>
    </citation>
    <scope>NUCLEOTIDE SEQUENCE [LARGE SCALE GENOMIC DNA]</scope>
    <source>
        <strain evidence="2">CECT7796</strain>
    </source>
</reference>
<comment type="caution">
    <text evidence="2">The sequence shown here is derived from an EMBL/GenBank/DDBJ whole genome shotgun (WGS) entry which is preliminary data.</text>
</comment>
<feature type="compositionally biased region" description="Polar residues" evidence="1">
    <location>
        <begin position="43"/>
        <end position="52"/>
    </location>
</feature>
<evidence type="ECO:0000313" key="2">
    <source>
        <dbReference type="EMBL" id="CAA9199295.1"/>
    </source>
</evidence>
<accession>A0ABN7EM16</accession>
<evidence type="ECO:0000313" key="3">
    <source>
        <dbReference type="Proteomes" id="UP000474567"/>
    </source>
</evidence>
<sequence>MHYETMKMKESKISSSEKDTKLKTLKPLSKNQLETIVGGPETSRGTKTGVEN</sequence>
<dbReference type="Proteomes" id="UP000474567">
    <property type="component" value="Unassembled WGS sequence"/>
</dbReference>
<proteinExistence type="predicted"/>
<protein>
    <recommendedName>
        <fullName evidence="4">Bacteriocin-type signal sequence</fullName>
    </recommendedName>
</protein>
<keyword evidence="3" id="KW-1185">Reference proteome</keyword>
<feature type="region of interest" description="Disordered" evidence="1">
    <location>
        <begin position="1"/>
        <end position="52"/>
    </location>
</feature>
<organism evidence="2 3">
    <name type="scientific">Flavobacterium collinsii</name>
    <dbReference type="NCBI Taxonomy" id="1114861"/>
    <lineage>
        <taxon>Bacteria</taxon>
        <taxon>Pseudomonadati</taxon>
        <taxon>Bacteroidota</taxon>
        <taxon>Flavobacteriia</taxon>
        <taxon>Flavobacteriales</taxon>
        <taxon>Flavobacteriaceae</taxon>
        <taxon>Flavobacterium</taxon>
    </lineage>
</organism>
<evidence type="ECO:0000256" key="1">
    <source>
        <dbReference type="SAM" id="MobiDB-lite"/>
    </source>
</evidence>
<name>A0ABN7EM16_9FLAO</name>
<evidence type="ECO:0008006" key="4">
    <source>
        <dbReference type="Google" id="ProtNLM"/>
    </source>
</evidence>